<dbReference type="EMBL" id="JAUSUG010000012">
    <property type="protein sequence ID" value="MDQ0255661.1"/>
    <property type="molecule type" value="Genomic_DNA"/>
</dbReference>
<evidence type="ECO:0000313" key="3">
    <source>
        <dbReference type="Proteomes" id="UP001230005"/>
    </source>
</evidence>
<comment type="caution">
    <text evidence="2">The sequence shown here is derived from an EMBL/GenBank/DDBJ whole genome shotgun (WGS) entry which is preliminary data.</text>
</comment>
<name>A0ABT9ZWQ6_9BACI</name>
<accession>A0ABT9ZWQ6</accession>
<protein>
    <submittedName>
        <fullName evidence="2">Uncharacterized protein</fullName>
    </submittedName>
</protein>
<evidence type="ECO:0000313" key="2">
    <source>
        <dbReference type="EMBL" id="MDQ0255661.1"/>
    </source>
</evidence>
<dbReference type="RefSeq" id="WP_307326713.1">
    <property type="nucleotide sequence ID" value="NZ_JAUSUG010000012.1"/>
</dbReference>
<keyword evidence="3" id="KW-1185">Reference proteome</keyword>
<dbReference type="Proteomes" id="UP001230005">
    <property type="component" value="Unassembled WGS sequence"/>
</dbReference>
<evidence type="ECO:0000256" key="1">
    <source>
        <dbReference type="SAM" id="MobiDB-lite"/>
    </source>
</evidence>
<proteinExistence type="predicted"/>
<reference evidence="2 3" key="1">
    <citation type="submission" date="2023-07" db="EMBL/GenBank/DDBJ databases">
        <title>Genomic Encyclopedia of Type Strains, Phase IV (KMG-IV): sequencing the most valuable type-strain genomes for metagenomic binning, comparative biology and taxonomic classification.</title>
        <authorList>
            <person name="Goeker M."/>
        </authorList>
    </citation>
    <scope>NUCLEOTIDE SEQUENCE [LARGE SCALE GENOMIC DNA]</scope>
    <source>
        <strain evidence="2 3">DSM 9768</strain>
    </source>
</reference>
<sequence>MTIDKNSKSNTPFENLKGAKEKNIEKGAKNRKEEGKINSEKLRYEFADEIYE</sequence>
<gene>
    <name evidence="2" type="ORF">J2S74_003043</name>
</gene>
<organism evidence="2 3">
    <name type="scientific">Evansella vedderi</name>
    <dbReference type="NCBI Taxonomy" id="38282"/>
    <lineage>
        <taxon>Bacteria</taxon>
        <taxon>Bacillati</taxon>
        <taxon>Bacillota</taxon>
        <taxon>Bacilli</taxon>
        <taxon>Bacillales</taxon>
        <taxon>Bacillaceae</taxon>
        <taxon>Evansella</taxon>
    </lineage>
</organism>
<feature type="region of interest" description="Disordered" evidence="1">
    <location>
        <begin position="1"/>
        <end position="37"/>
    </location>
</feature>
<feature type="compositionally biased region" description="Basic and acidic residues" evidence="1">
    <location>
        <begin position="17"/>
        <end position="37"/>
    </location>
</feature>